<dbReference type="GO" id="GO:0042586">
    <property type="term" value="F:peptide deformylase activity"/>
    <property type="evidence" value="ECO:0007669"/>
    <property type="project" value="InterPro"/>
</dbReference>
<proteinExistence type="inferred from homology"/>
<accession>A0A381ZZM6</accession>
<dbReference type="NCBIfam" id="TIGR00079">
    <property type="entry name" value="pept_deformyl"/>
    <property type="match status" value="1"/>
</dbReference>
<dbReference type="PANTHER" id="PTHR10458:SF22">
    <property type="entry name" value="PEPTIDE DEFORMYLASE"/>
    <property type="match status" value="1"/>
</dbReference>
<evidence type="ECO:0008006" key="4">
    <source>
        <dbReference type="Google" id="ProtNLM"/>
    </source>
</evidence>
<dbReference type="PIRSF" id="PIRSF004749">
    <property type="entry name" value="Pep_def"/>
    <property type="match status" value="1"/>
</dbReference>
<dbReference type="CDD" id="cd00487">
    <property type="entry name" value="Pep_deformylase"/>
    <property type="match status" value="1"/>
</dbReference>
<dbReference type="HAMAP" id="MF_00163">
    <property type="entry name" value="Pep_deformylase"/>
    <property type="match status" value="1"/>
</dbReference>
<dbReference type="AlphaFoldDB" id="A0A381ZZM6"/>
<dbReference type="InterPro" id="IPR036821">
    <property type="entry name" value="Peptide_deformylase_sf"/>
</dbReference>
<dbReference type="SUPFAM" id="SSF56420">
    <property type="entry name" value="Peptide deformylase"/>
    <property type="match status" value="1"/>
</dbReference>
<reference evidence="3" key="1">
    <citation type="submission" date="2018-05" db="EMBL/GenBank/DDBJ databases">
        <authorList>
            <person name="Lanie J.A."/>
            <person name="Ng W.-L."/>
            <person name="Kazmierczak K.M."/>
            <person name="Andrzejewski T.M."/>
            <person name="Davidsen T.M."/>
            <person name="Wayne K.J."/>
            <person name="Tettelin H."/>
            <person name="Glass J.I."/>
            <person name="Rusch D."/>
            <person name="Podicherti R."/>
            <person name="Tsui H.-C.T."/>
            <person name="Winkler M.E."/>
        </authorList>
    </citation>
    <scope>NUCLEOTIDE SEQUENCE</scope>
</reference>
<dbReference type="NCBIfam" id="NF001159">
    <property type="entry name" value="PRK00150.1-3"/>
    <property type="match status" value="1"/>
</dbReference>
<dbReference type="PANTHER" id="PTHR10458">
    <property type="entry name" value="PEPTIDE DEFORMYLASE"/>
    <property type="match status" value="1"/>
</dbReference>
<comment type="similarity">
    <text evidence="1">Belongs to the polypeptide deformylase family.</text>
</comment>
<feature type="region of interest" description="Disordered" evidence="2">
    <location>
        <begin position="163"/>
        <end position="185"/>
    </location>
</feature>
<dbReference type="EMBL" id="UINC01023179">
    <property type="protein sequence ID" value="SVA94322.1"/>
    <property type="molecule type" value="Genomic_DNA"/>
</dbReference>
<evidence type="ECO:0000313" key="3">
    <source>
        <dbReference type="EMBL" id="SVA94322.1"/>
    </source>
</evidence>
<gene>
    <name evidence="3" type="ORF">METZ01_LOCUS147176</name>
</gene>
<sequence length="185" mass="21078">MSTLPILEIPHPTLRKRAKKIRGLDKSMLKLAYDMVDTMHQAGGIGLAANQVGQLWRVIVIQIPEEEEARIYFNPEIVRTVGTREVEEGCLSLPGYRGLVNRSVWIRFQATDHSETTVKFKAEDLLSQALEHEVDHLNGILYTDHLASHEQLYRIDEQEFSTERDEEKISGNQNSLDTPASLKIK</sequence>
<name>A0A381ZZM6_9ZZZZ</name>
<dbReference type="InterPro" id="IPR023635">
    <property type="entry name" value="Peptide_deformylase"/>
</dbReference>
<evidence type="ECO:0000256" key="1">
    <source>
        <dbReference type="ARBA" id="ARBA00010759"/>
    </source>
</evidence>
<dbReference type="PRINTS" id="PR01576">
    <property type="entry name" value="PDEFORMYLASE"/>
</dbReference>
<dbReference type="Pfam" id="PF01327">
    <property type="entry name" value="Pep_deformylase"/>
    <property type="match status" value="1"/>
</dbReference>
<protein>
    <recommendedName>
        <fullName evidence="4">Peptide deformylase</fullName>
    </recommendedName>
</protein>
<dbReference type="Gene3D" id="3.90.45.10">
    <property type="entry name" value="Peptide deformylase"/>
    <property type="match status" value="1"/>
</dbReference>
<evidence type="ECO:0000256" key="2">
    <source>
        <dbReference type="SAM" id="MobiDB-lite"/>
    </source>
</evidence>
<organism evidence="3">
    <name type="scientific">marine metagenome</name>
    <dbReference type="NCBI Taxonomy" id="408172"/>
    <lineage>
        <taxon>unclassified sequences</taxon>
        <taxon>metagenomes</taxon>
        <taxon>ecological metagenomes</taxon>
    </lineage>
</organism>